<comment type="caution">
    <text evidence="2">The sequence shown here is derived from an EMBL/GenBank/DDBJ whole genome shotgun (WGS) entry which is preliminary data.</text>
</comment>
<keyword evidence="1" id="KW-0732">Signal</keyword>
<keyword evidence="3" id="KW-1185">Reference proteome</keyword>
<name>A0AAW6TX62_9BACT</name>
<organism evidence="2 3">
    <name type="scientific">Anaerobaca lacustris</name>
    <dbReference type="NCBI Taxonomy" id="3044600"/>
    <lineage>
        <taxon>Bacteria</taxon>
        <taxon>Pseudomonadati</taxon>
        <taxon>Planctomycetota</taxon>
        <taxon>Phycisphaerae</taxon>
        <taxon>Sedimentisphaerales</taxon>
        <taxon>Anaerobacaceae</taxon>
        <taxon>Anaerobaca</taxon>
    </lineage>
</organism>
<reference evidence="2" key="1">
    <citation type="submission" date="2023-05" db="EMBL/GenBank/DDBJ databases">
        <title>Anaerotaeda fermentans gen. nov., sp. nov., a novel anaerobic planctomycete of the new family within the order Sedimentisphaerales isolated from Taman Peninsula, Russia.</title>
        <authorList>
            <person name="Khomyakova M.A."/>
            <person name="Merkel A.Y."/>
            <person name="Slobodkin A.I."/>
        </authorList>
    </citation>
    <scope>NUCLEOTIDE SEQUENCE</scope>
    <source>
        <strain evidence="2">M17dextr</strain>
    </source>
</reference>
<evidence type="ECO:0000256" key="1">
    <source>
        <dbReference type="SAM" id="SignalP"/>
    </source>
</evidence>
<feature type="chain" id="PRO_5043543600" evidence="1">
    <location>
        <begin position="22"/>
        <end position="177"/>
    </location>
</feature>
<sequence length="177" mass="18154">MRKGMWFLMAAVLALAAAAPAAEFWAGLLTNGSFRLGGFTTGPSYNDGWNANSAGFQYADTDGTTGVGLVVQTEWAAGHQDGDDDWQEQGMTAGMSQVVANSGDGSAVGIQGGVAGQTQTNDCGTQSQYVGGVQYASVSTSEGGSAVVTQSATVVVYQSQECRPCADDSEDEQPDAD</sequence>
<evidence type="ECO:0000313" key="2">
    <source>
        <dbReference type="EMBL" id="MDI6449210.1"/>
    </source>
</evidence>
<feature type="signal peptide" evidence="1">
    <location>
        <begin position="1"/>
        <end position="21"/>
    </location>
</feature>
<evidence type="ECO:0000313" key="3">
    <source>
        <dbReference type="Proteomes" id="UP001431776"/>
    </source>
</evidence>
<proteinExistence type="predicted"/>
<dbReference type="AlphaFoldDB" id="A0AAW6TX62"/>
<dbReference type="EMBL" id="JASCXX010000009">
    <property type="protein sequence ID" value="MDI6449210.1"/>
    <property type="molecule type" value="Genomic_DNA"/>
</dbReference>
<dbReference type="RefSeq" id="WP_349244617.1">
    <property type="nucleotide sequence ID" value="NZ_JASCXX010000009.1"/>
</dbReference>
<dbReference type="Proteomes" id="UP001431776">
    <property type="component" value="Unassembled WGS sequence"/>
</dbReference>
<protein>
    <submittedName>
        <fullName evidence="2">Uncharacterized protein</fullName>
    </submittedName>
</protein>
<accession>A0AAW6TX62</accession>
<gene>
    <name evidence="2" type="ORF">QJ522_09160</name>
</gene>